<dbReference type="Proteomes" id="UP000253741">
    <property type="component" value="Unassembled WGS sequence"/>
</dbReference>
<evidence type="ECO:0000259" key="3">
    <source>
        <dbReference type="Pfam" id="PF00881"/>
    </source>
</evidence>
<evidence type="ECO:0000256" key="2">
    <source>
        <dbReference type="ARBA" id="ARBA00023002"/>
    </source>
</evidence>
<dbReference type="PANTHER" id="PTHR43673:SF10">
    <property type="entry name" value="NADH DEHYDROGENASE_NAD(P)H NITROREDUCTASE XCC3605-RELATED"/>
    <property type="match status" value="1"/>
</dbReference>
<sequence>MAGDRASDRSTVDTDLLLTTTRTVRRRLDLTRPVELSLVKDCLRVALQAPTGGDRQDWRWIVVTDPDLRRRIGEVYRTCFERRYGRLADDPSRDGTAGRLARSAAYLARNLESVPVLVIPCLDLGERKLPPTNQAGVWSSVLPAAWSYMLAARSRGLAVAWTTVHLDAERECADLLGLPPGVHQAALLPTAHSLGDSYRPAQRLPLEECLHLDGWNA</sequence>
<evidence type="ECO:0000313" key="5">
    <source>
        <dbReference type="Proteomes" id="UP000253741"/>
    </source>
</evidence>
<reference evidence="4 5" key="1">
    <citation type="submission" date="2018-07" db="EMBL/GenBank/DDBJ databases">
        <title>Streptomyces species from bats.</title>
        <authorList>
            <person name="Dunlap C."/>
        </authorList>
    </citation>
    <scope>NUCLEOTIDE SEQUENCE [LARGE SCALE GENOMIC DNA]</scope>
    <source>
        <strain evidence="4 5">AC230</strain>
    </source>
</reference>
<dbReference type="Pfam" id="PF00881">
    <property type="entry name" value="Nitroreductase"/>
    <property type="match status" value="1"/>
</dbReference>
<evidence type="ECO:0000256" key="1">
    <source>
        <dbReference type="ARBA" id="ARBA00007118"/>
    </source>
</evidence>
<dbReference type="Gene3D" id="3.40.109.10">
    <property type="entry name" value="NADH Oxidase"/>
    <property type="match status" value="1"/>
</dbReference>
<comment type="similarity">
    <text evidence="1">Belongs to the nitroreductase family.</text>
</comment>
<feature type="domain" description="Nitroreductase" evidence="3">
    <location>
        <begin position="21"/>
        <end position="182"/>
    </location>
</feature>
<proteinExistence type="inferred from homology"/>
<dbReference type="EMBL" id="QQNA01000210">
    <property type="protein sequence ID" value="RDG35598.1"/>
    <property type="molecule type" value="Genomic_DNA"/>
</dbReference>
<dbReference type="GO" id="GO:0016491">
    <property type="term" value="F:oxidoreductase activity"/>
    <property type="evidence" value="ECO:0007669"/>
    <property type="project" value="UniProtKB-KW"/>
</dbReference>
<name>A0A370B173_9ACTN</name>
<evidence type="ECO:0000313" key="4">
    <source>
        <dbReference type="EMBL" id="RDG35598.1"/>
    </source>
</evidence>
<dbReference type="CDD" id="cd02062">
    <property type="entry name" value="Nitro_FMN_reductase"/>
    <property type="match status" value="1"/>
</dbReference>
<comment type="caution">
    <text evidence="4">The sequence shown here is derived from an EMBL/GenBank/DDBJ whole genome shotgun (WGS) entry which is preliminary data.</text>
</comment>
<keyword evidence="2" id="KW-0560">Oxidoreductase</keyword>
<accession>A0A370B173</accession>
<dbReference type="AlphaFoldDB" id="A0A370B173"/>
<keyword evidence="5" id="KW-1185">Reference proteome</keyword>
<organism evidence="4 5">
    <name type="scientific">Streptomyces corynorhini</name>
    <dbReference type="NCBI Taxonomy" id="2282652"/>
    <lineage>
        <taxon>Bacteria</taxon>
        <taxon>Bacillati</taxon>
        <taxon>Actinomycetota</taxon>
        <taxon>Actinomycetes</taxon>
        <taxon>Kitasatosporales</taxon>
        <taxon>Streptomycetaceae</taxon>
        <taxon>Streptomyces</taxon>
    </lineage>
</organism>
<dbReference type="PANTHER" id="PTHR43673">
    <property type="entry name" value="NAD(P)H NITROREDUCTASE YDGI-RELATED"/>
    <property type="match status" value="1"/>
</dbReference>
<dbReference type="InterPro" id="IPR000415">
    <property type="entry name" value="Nitroreductase-like"/>
</dbReference>
<protein>
    <submittedName>
        <fullName evidence="4">Nitroreductase</fullName>
    </submittedName>
</protein>
<dbReference type="SUPFAM" id="SSF55469">
    <property type="entry name" value="FMN-dependent nitroreductase-like"/>
    <property type="match status" value="1"/>
</dbReference>
<dbReference type="InterPro" id="IPR029479">
    <property type="entry name" value="Nitroreductase"/>
</dbReference>
<gene>
    <name evidence="4" type="ORF">DVH02_24540</name>
</gene>
<dbReference type="OrthoDB" id="3774920at2"/>